<dbReference type="PROSITE" id="PS01109">
    <property type="entry name" value="RIBOSOMAL_L10"/>
    <property type="match status" value="1"/>
</dbReference>
<dbReference type="InterPro" id="IPR001790">
    <property type="entry name" value="Ribosomal_uL10"/>
</dbReference>
<comment type="caution">
    <text evidence="6">The sequence shown here is derived from an EMBL/GenBank/DDBJ whole genome shotgun (WGS) entry which is preliminary data.</text>
</comment>
<evidence type="ECO:0000256" key="1">
    <source>
        <dbReference type="ARBA" id="ARBA00008889"/>
    </source>
</evidence>
<dbReference type="InterPro" id="IPR022973">
    <property type="entry name" value="Ribosomal_uL10_bac"/>
</dbReference>
<evidence type="ECO:0000313" key="6">
    <source>
        <dbReference type="EMBL" id="OGY21396.1"/>
    </source>
</evidence>
<evidence type="ECO:0000256" key="4">
    <source>
        <dbReference type="ARBA" id="ARBA00035202"/>
    </source>
</evidence>
<dbReference type="SUPFAM" id="SSF160369">
    <property type="entry name" value="Ribosomal protein L10-like"/>
    <property type="match status" value="1"/>
</dbReference>
<comment type="similarity">
    <text evidence="1 5">Belongs to the universal ribosomal protein uL10 family.</text>
</comment>
<keyword evidence="5" id="KW-0699">rRNA-binding</keyword>
<keyword evidence="3 5" id="KW-0687">Ribonucleoprotein</keyword>
<evidence type="ECO:0000256" key="5">
    <source>
        <dbReference type="HAMAP-Rule" id="MF_00362"/>
    </source>
</evidence>
<comment type="subunit">
    <text evidence="5">Part of the ribosomal stalk of the 50S ribosomal subunit. The N-terminus interacts with L11 and the large rRNA to form the base of the stalk. The C-terminus forms an elongated spine to which L12 dimers bind in a sequential fashion forming a multimeric L10(L12)X complex.</text>
</comment>
<dbReference type="GO" id="GO:0070180">
    <property type="term" value="F:large ribosomal subunit rRNA binding"/>
    <property type="evidence" value="ECO:0007669"/>
    <property type="project" value="UniProtKB-UniRule"/>
</dbReference>
<dbReference type="GO" id="GO:0006412">
    <property type="term" value="P:translation"/>
    <property type="evidence" value="ECO:0007669"/>
    <property type="project" value="UniProtKB-UniRule"/>
</dbReference>
<dbReference type="AlphaFoldDB" id="A0A1G1W147"/>
<dbReference type="STRING" id="1802591.A2113_04305"/>
<dbReference type="Gene3D" id="6.10.250.290">
    <property type="match status" value="1"/>
</dbReference>
<organism evidence="6 7">
    <name type="scientific">Candidatus Woykebacteria bacterium GWA1_44_8</name>
    <dbReference type="NCBI Taxonomy" id="1802591"/>
    <lineage>
        <taxon>Bacteria</taxon>
        <taxon>Candidatus Woykeibacteriota</taxon>
    </lineage>
</organism>
<dbReference type="HAMAP" id="MF_00362">
    <property type="entry name" value="Ribosomal_uL10"/>
    <property type="match status" value="1"/>
</dbReference>
<dbReference type="InterPro" id="IPR043141">
    <property type="entry name" value="Ribosomal_uL10-like_sf"/>
</dbReference>
<sequence>MAKVTKEKKVQIVKSLQDKFSKSVGLVLTDYHGLSVSQMQELKKELRPFNSEFTIAKNTLISRAATKAGTSIPGKTLAGPTAILFSYKEPIEAIKKLADFIKNWDLPKIKIGILEGTILPAERVLELSKIPGRTQLYANLASSLNSPIFGLVNTLNGNLRNLVYVLNAIKEANPPTGGAKGGAN</sequence>
<dbReference type="GO" id="GO:0015934">
    <property type="term" value="C:large ribosomal subunit"/>
    <property type="evidence" value="ECO:0007669"/>
    <property type="project" value="InterPro"/>
</dbReference>
<name>A0A1G1W147_9BACT</name>
<dbReference type="Pfam" id="PF00466">
    <property type="entry name" value="Ribosomal_L10"/>
    <property type="match status" value="1"/>
</dbReference>
<comment type="function">
    <text evidence="5">Forms part of the ribosomal stalk, playing a central role in the interaction of the ribosome with GTP-bound translation factors.</text>
</comment>
<evidence type="ECO:0000256" key="3">
    <source>
        <dbReference type="ARBA" id="ARBA00023274"/>
    </source>
</evidence>
<keyword evidence="5" id="KW-0694">RNA-binding</keyword>
<protein>
    <recommendedName>
        <fullName evidence="4 5">Large ribosomal subunit protein uL10</fullName>
    </recommendedName>
</protein>
<dbReference type="PANTHER" id="PTHR11560">
    <property type="entry name" value="39S RIBOSOMAL PROTEIN L10, MITOCHONDRIAL"/>
    <property type="match status" value="1"/>
</dbReference>
<dbReference type="EMBL" id="MHCN01000014">
    <property type="protein sequence ID" value="OGY21396.1"/>
    <property type="molecule type" value="Genomic_DNA"/>
</dbReference>
<dbReference type="InterPro" id="IPR047865">
    <property type="entry name" value="Ribosomal_uL10_bac_type"/>
</dbReference>
<evidence type="ECO:0000313" key="7">
    <source>
        <dbReference type="Proteomes" id="UP000176299"/>
    </source>
</evidence>
<dbReference type="Proteomes" id="UP000176299">
    <property type="component" value="Unassembled WGS sequence"/>
</dbReference>
<dbReference type="Gene3D" id="3.30.70.1730">
    <property type="match status" value="1"/>
</dbReference>
<keyword evidence="2 5" id="KW-0689">Ribosomal protein</keyword>
<dbReference type="GO" id="GO:0003735">
    <property type="term" value="F:structural constituent of ribosome"/>
    <property type="evidence" value="ECO:0007669"/>
    <property type="project" value="InterPro"/>
</dbReference>
<dbReference type="CDD" id="cd05797">
    <property type="entry name" value="Ribosomal_L10"/>
    <property type="match status" value="1"/>
</dbReference>
<evidence type="ECO:0000256" key="2">
    <source>
        <dbReference type="ARBA" id="ARBA00022980"/>
    </source>
</evidence>
<dbReference type="InterPro" id="IPR002363">
    <property type="entry name" value="Ribosomal_uL10_CS_bac"/>
</dbReference>
<proteinExistence type="inferred from homology"/>
<reference evidence="6 7" key="1">
    <citation type="journal article" date="2016" name="Nat. Commun.">
        <title>Thousands of microbial genomes shed light on interconnected biogeochemical processes in an aquifer system.</title>
        <authorList>
            <person name="Anantharaman K."/>
            <person name="Brown C.T."/>
            <person name="Hug L.A."/>
            <person name="Sharon I."/>
            <person name="Castelle C.J."/>
            <person name="Probst A.J."/>
            <person name="Thomas B.C."/>
            <person name="Singh A."/>
            <person name="Wilkins M.J."/>
            <person name="Karaoz U."/>
            <person name="Brodie E.L."/>
            <person name="Williams K.H."/>
            <person name="Hubbard S.S."/>
            <person name="Banfield J.F."/>
        </authorList>
    </citation>
    <scope>NUCLEOTIDE SEQUENCE [LARGE SCALE GENOMIC DNA]</scope>
</reference>
<gene>
    <name evidence="5" type="primary">rplJ</name>
    <name evidence="6" type="ORF">A2113_04305</name>
</gene>
<dbReference type="NCBIfam" id="NF000955">
    <property type="entry name" value="PRK00099.1-1"/>
    <property type="match status" value="1"/>
</dbReference>
<accession>A0A1G1W147</accession>